<dbReference type="PANTHER" id="PTHR48429">
    <property type="entry name" value="AGENET DOMAIN-CONTAINING PROTEIN"/>
    <property type="match status" value="1"/>
</dbReference>
<protein>
    <submittedName>
        <fullName evidence="2">Serine-rich adhesin for platelets-like</fullName>
    </submittedName>
</protein>
<feature type="compositionally biased region" description="Polar residues" evidence="1">
    <location>
        <begin position="1"/>
        <end position="11"/>
    </location>
</feature>
<keyword evidence="3" id="KW-1185">Reference proteome</keyword>
<dbReference type="InterPro" id="IPR055274">
    <property type="entry name" value="SWO1"/>
</dbReference>
<dbReference type="PANTHER" id="PTHR48429:SF1">
    <property type="entry name" value="AGENET DOMAIN-CONTAINING PROTEIN"/>
    <property type="match status" value="1"/>
</dbReference>
<reference evidence="2 3" key="1">
    <citation type="journal article" date="2018" name="Front. Plant Sci.">
        <title>Red Clover (Trifolium pratense) and Zigzag Clover (T. medium) - A Picture of Genomic Similarities and Differences.</title>
        <authorList>
            <person name="Dluhosova J."/>
            <person name="Istvanek J."/>
            <person name="Nedelnik J."/>
            <person name="Repkova J."/>
        </authorList>
    </citation>
    <scope>NUCLEOTIDE SEQUENCE [LARGE SCALE GENOMIC DNA]</scope>
    <source>
        <strain evidence="3">cv. 10/8</strain>
        <tissue evidence="2">Leaf</tissue>
    </source>
</reference>
<evidence type="ECO:0000256" key="1">
    <source>
        <dbReference type="SAM" id="MobiDB-lite"/>
    </source>
</evidence>
<accession>A0A392NJ64</accession>
<organism evidence="2 3">
    <name type="scientific">Trifolium medium</name>
    <dbReference type="NCBI Taxonomy" id="97028"/>
    <lineage>
        <taxon>Eukaryota</taxon>
        <taxon>Viridiplantae</taxon>
        <taxon>Streptophyta</taxon>
        <taxon>Embryophyta</taxon>
        <taxon>Tracheophyta</taxon>
        <taxon>Spermatophyta</taxon>
        <taxon>Magnoliopsida</taxon>
        <taxon>eudicotyledons</taxon>
        <taxon>Gunneridae</taxon>
        <taxon>Pentapetalae</taxon>
        <taxon>rosids</taxon>
        <taxon>fabids</taxon>
        <taxon>Fabales</taxon>
        <taxon>Fabaceae</taxon>
        <taxon>Papilionoideae</taxon>
        <taxon>50 kb inversion clade</taxon>
        <taxon>NPAAA clade</taxon>
        <taxon>Hologalegina</taxon>
        <taxon>IRL clade</taxon>
        <taxon>Trifolieae</taxon>
        <taxon>Trifolium</taxon>
    </lineage>
</organism>
<name>A0A392NJ64_9FABA</name>
<dbReference type="Proteomes" id="UP000265520">
    <property type="component" value="Unassembled WGS sequence"/>
</dbReference>
<proteinExistence type="predicted"/>
<dbReference type="EMBL" id="LXQA010039906">
    <property type="protein sequence ID" value="MCH99289.1"/>
    <property type="molecule type" value="Genomic_DNA"/>
</dbReference>
<evidence type="ECO:0000313" key="3">
    <source>
        <dbReference type="Proteomes" id="UP000265520"/>
    </source>
</evidence>
<feature type="region of interest" description="Disordered" evidence="1">
    <location>
        <begin position="1"/>
        <end position="92"/>
    </location>
</feature>
<gene>
    <name evidence="2" type="ORF">A2U01_0020301</name>
</gene>
<feature type="non-terminal residue" evidence="2">
    <location>
        <position position="1"/>
    </location>
</feature>
<evidence type="ECO:0000313" key="2">
    <source>
        <dbReference type="EMBL" id="MCH99289.1"/>
    </source>
</evidence>
<comment type="caution">
    <text evidence="2">The sequence shown here is derived from an EMBL/GenBank/DDBJ whole genome shotgun (WGS) entry which is preliminary data.</text>
</comment>
<sequence length="178" mass="18521">AFGESPSTSGLGPSATKPVANISHGTPQISDAEVALSASKATPKRKARQSSNKAAGKESARRGGRVKNASPARQSEKGDKSTKVSLSPSPGFKLMQSNEVQQYGHVDSNSAKAFSLVNTSTSSLPDLNTSASPPLLFHQPFTDLQQVQLRAQILVYGALIQGTTPDEAHMISAYGGTG</sequence>
<dbReference type="AlphaFoldDB" id="A0A392NJ64"/>